<reference evidence="9 10" key="1">
    <citation type="submission" date="2018-06" db="EMBL/GenBank/DDBJ databases">
        <authorList>
            <consortium name="Pathogen Informatics"/>
            <person name="Doyle S."/>
        </authorList>
    </citation>
    <scope>NUCLEOTIDE SEQUENCE [LARGE SCALE GENOMIC DNA]</scope>
    <source>
        <strain evidence="9 10">NCTC10465</strain>
    </source>
</reference>
<feature type="domain" description="Lipopolysaccharide assembly protein A" evidence="7">
    <location>
        <begin position="23"/>
        <end position="87"/>
    </location>
</feature>
<organism evidence="9 10">
    <name type="scientific">Faucicola osloensis</name>
    <name type="common">Moraxella osloensis</name>
    <dbReference type="NCBI Taxonomy" id="34062"/>
    <lineage>
        <taxon>Bacteria</taxon>
        <taxon>Pseudomonadati</taxon>
        <taxon>Pseudomonadota</taxon>
        <taxon>Gammaproteobacteria</taxon>
        <taxon>Moraxellales</taxon>
        <taxon>Moraxellaceae</taxon>
        <taxon>Faucicola</taxon>
    </lineage>
</organism>
<evidence type="ECO:0000313" key="9">
    <source>
        <dbReference type="EMBL" id="STY97789.1"/>
    </source>
</evidence>
<dbReference type="GO" id="GO:0005886">
    <property type="term" value="C:plasma membrane"/>
    <property type="evidence" value="ECO:0007669"/>
    <property type="project" value="InterPro"/>
</dbReference>
<keyword evidence="4 6" id="KW-0472">Membrane</keyword>
<dbReference type="KEGG" id="mos:AXE82_10275"/>
<accession>A0A109WC56</accession>
<dbReference type="GeneID" id="35777832"/>
<evidence type="ECO:0000313" key="8">
    <source>
        <dbReference type="EMBL" id="QHG09075.1"/>
    </source>
</evidence>
<evidence type="ECO:0000256" key="4">
    <source>
        <dbReference type="ARBA" id="ARBA00023136"/>
    </source>
</evidence>
<evidence type="ECO:0000313" key="11">
    <source>
        <dbReference type="Proteomes" id="UP000464046"/>
    </source>
</evidence>
<dbReference type="Proteomes" id="UP000255230">
    <property type="component" value="Unassembled WGS sequence"/>
</dbReference>
<keyword evidence="2 6" id="KW-0812">Transmembrane</keyword>
<name>A0A109WC56_FAUOS</name>
<feature type="transmembrane region" description="Helical" evidence="6">
    <location>
        <begin position="42"/>
        <end position="67"/>
    </location>
</feature>
<evidence type="ECO:0000256" key="1">
    <source>
        <dbReference type="ARBA" id="ARBA00022475"/>
    </source>
</evidence>
<evidence type="ECO:0000313" key="10">
    <source>
        <dbReference type="Proteomes" id="UP000255230"/>
    </source>
</evidence>
<reference evidence="8" key="3">
    <citation type="journal article" date="2020" name="Microbiol. Resour. Announc.">
        <title>Complete Genome Sequence of Moraxella osloensis Strain YV1, Isolated from an Australian Wastewater Treatment Plant.</title>
        <authorList>
            <person name="Batinovic S."/>
            <person name="Rice D.T.F."/>
            <person name="Seviour R.J."/>
            <person name="Petrovski S."/>
        </authorList>
    </citation>
    <scope>NUCLEOTIDE SEQUENCE</scope>
    <source>
        <strain evidence="8">YV1</strain>
    </source>
</reference>
<evidence type="ECO:0000256" key="5">
    <source>
        <dbReference type="SAM" id="Coils"/>
    </source>
</evidence>
<protein>
    <submittedName>
        <fullName evidence="8">DUF1049 domain-containing protein</fullName>
    </submittedName>
    <submittedName>
        <fullName evidence="9">Uncharacterized integral membrane protein</fullName>
    </submittedName>
</protein>
<keyword evidence="10" id="KW-1185">Reference proteome</keyword>
<feature type="coiled-coil region" evidence="5">
    <location>
        <begin position="66"/>
        <end position="100"/>
    </location>
</feature>
<evidence type="ECO:0000256" key="6">
    <source>
        <dbReference type="SAM" id="Phobius"/>
    </source>
</evidence>
<dbReference type="RefSeq" id="WP_036603687.1">
    <property type="nucleotide sequence ID" value="NZ_CBCRZU010000020.1"/>
</dbReference>
<keyword evidence="5" id="KW-0175">Coiled coil</keyword>
<dbReference type="InterPro" id="IPR010445">
    <property type="entry name" value="LapA_dom"/>
</dbReference>
<evidence type="ECO:0000256" key="3">
    <source>
        <dbReference type="ARBA" id="ARBA00022989"/>
    </source>
</evidence>
<gene>
    <name evidence="8" type="ORF">GSF12_03700</name>
    <name evidence="9" type="ORF">NCTC10465_01580</name>
</gene>
<dbReference type="AlphaFoldDB" id="A0A109WC56"/>
<keyword evidence="1" id="KW-1003">Cell membrane</keyword>
<keyword evidence="3 6" id="KW-1133">Transmembrane helix</keyword>
<dbReference type="Pfam" id="PF06305">
    <property type="entry name" value="LapA_dom"/>
    <property type="match status" value="1"/>
</dbReference>
<dbReference type="EMBL" id="UGPY01000001">
    <property type="protein sequence ID" value="STY97789.1"/>
    <property type="molecule type" value="Genomic_DNA"/>
</dbReference>
<reference evidence="11" key="2">
    <citation type="submission" date="2019-12" db="EMBL/GenBank/DDBJ databases">
        <title>Whole genome sequence of Moraxella osloensis YV1.</title>
        <authorList>
            <person name="Batinovic S."/>
            <person name="Rice D.T.F."/>
            <person name="Petrovski S."/>
        </authorList>
    </citation>
    <scope>NUCLEOTIDE SEQUENCE [LARGE SCALE GENOMIC DNA]</scope>
    <source>
        <strain evidence="11">YV1</strain>
    </source>
</reference>
<sequence>MRYLLAILLFVVVGYSLMLVLVNNNQVEVNLLFSQVPQMSLGLLLIISIVLGVIAGLLMGLILFRVLQMKLENQRLSKELKQTQEKLMQTQHNYEQHLAQTSNATIAPTAANPNLPPVR</sequence>
<dbReference type="EMBL" id="CP047226">
    <property type="protein sequence ID" value="QHG09075.1"/>
    <property type="molecule type" value="Genomic_DNA"/>
</dbReference>
<evidence type="ECO:0000256" key="2">
    <source>
        <dbReference type="ARBA" id="ARBA00022692"/>
    </source>
</evidence>
<proteinExistence type="predicted"/>
<evidence type="ECO:0000259" key="7">
    <source>
        <dbReference type="Pfam" id="PF06305"/>
    </source>
</evidence>